<organism evidence="2 3">
    <name type="scientific">Stegodyphus mimosarum</name>
    <name type="common">African social velvet spider</name>
    <dbReference type="NCBI Taxonomy" id="407821"/>
    <lineage>
        <taxon>Eukaryota</taxon>
        <taxon>Metazoa</taxon>
        <taxon>Ecdysozoa</taxon>
        <taxon>Arthropoda</taxon>
        <taxon>Chelicerata</taxon>
        <taxon>Arachnida</taxon>
        <taxon>Araneae</taxon>
        <taxon>Araneomorphae</taxon>
        <taxon>Entelegynae</taxon>
        <taxon>Eresoidea</taxon>
        <taxon>Eresidae</taxon>
        <taxon>Stegodyphus</taxon>
    </lineage>
</organism>
<evidence type="ECO:0000313" key="2">
    <source>
        <dbReference type="EMBL" id="KFM72132.1"/>
    </source>
</evidence>
<proteinExistence type="predicted"/>
<dbReference type="Proteomes" id="UP000054359">
    <property type="component" value="Unassembled WGS sequence"/>
</dbReference>
<gene>
    <name evidence="2" type="ORF">X975_14708</name>
</gene>
<feature type="region of interest" description="Disordered" evidence="1">
    <location>
        <begin position="34"/>
        <end position="76"/>
    </location>
</feature>
<feature type="non-terminal residue" evidence="2">
    <location>
        <position position="76"/>
    </location>
</feature>
<accession>A0A087U443</accession>
<protein>
    <submittedName>
        <fullName evidence="2">Uncharacterized protein</fullName>
    </submittedName>
</protein>
<sequence>MDLKVQVMNIECRRMNAGIEDLFKIESQRISVEQQPAAKSKKITDCITDTESESTISESDADMFSSDQEETADVSQ</sequence>
<evidence type="ECO:0000313" key="3">
    <source>
        <dbReference type="Proteomes" id="UP000054359"/>
    </source>
</evidence>
<keyword evidence="3" id="KW-1185">Reference proteome</keyword>
<feature type="compositionally biased region" description="Acidic residues" evidence="1">
    <location>
        <begin position="67"/>
        <end position="76"/>
    </location>
</feature>
<feature type="compositionally biased region" description="Low complexity" evidence="1">
    <location>
        <begin position="47"/>
        <end position="58"/>
    </location>
</feature>
<dbReference type="OrthoDB" id="6472896at2759"/>
<dbReference type="AlphaFoldDB" id="A0A087U443"/>
<evidence type="ECO:0000256" key="1">
    <source>
        <dbReference type="SAM" id="MobiDB-lite"/>
    </source>
</evidence>
<reference evidence="2 3" key="1">
    <citation type="submission" date="2013-11" db="EMBL/GenBank/DDBJ databases">
        <title>Genome sequencing of Stegodyphus mimosarum.</title>
        <authorList>
            <person name="Bechsgaard J."/>
        </authorList>
    </citation>
    <scope>NUCLEOTIDE SEQUENCE [LARGE SCALE GENOMIC DNA]</scope>
</reference>
<name>A0A087U443_STEMI</name>
<dbReference type="EMBL" id="KK118062">
    <property type="protein sequence ID" value="KFM72132.1"/>
    <property type="molecule type" value="Genomic_DNA"/>
</dbReference>